<reference evidence="2 3" key="1">
    <citation type="submission" date="2014-07" db="EMBL/GenBank/DDBJ databases">
        <title>Whole Genome Sequence of the Amycolatopsis methanolica 239.</title>
        <authorList>
            <person name="Tang B."/>
        </authorList>
    </citation>
    <scope>NUCLEOTIDE SEQUENCE [LARGE SCALE GENOMIC DNA]</scope>
    <source>
        <strain evidence="2 3">239</strain>
    </source>
</reference>
<dbReference type="PATRIC" id="fig|1068978.7.peg.5347"/>
<evidence type="ECO:0000259" key="1">
    <source>
        <dbReference type="Pfam" id="PF10056"/>
    </source>
</evidence>
<proteinExistence type="predicted"/>
<dbReference type="KEGG" id="amq:AMETH_4974"/>
<dbReference type="OrthoDB" id="128600at2"/>
<dbReference type="Pfam" id="PF10056">
    <property type="entry name" value="DUF2293"/>
    <property type="match status" value="1"/>
</dbReference>
<dbReference type="PANTHER" id="PTHR38113">
    <property type="match status" value="1"/>
</dbReference>
<feature type="domain" description="DUF2293" evidence="1">
    <location>
        <begin position="262"/>
        <end position="346"/>
    </location>
</feature>
<dbReference type="HOGENOM" id="CLU_067495_0_0_11"/>
<dbReference type="Proteomes" id="UP000062973">
    <property type="component" value="Chromosome"/>
</dbReference>
<evidence type="ECO:0000313" key="2">
    <source>
        <dbReference type="EMBL" id="AIJ25066.1"/>
    </source>
</evidence>
<accession>A0A076N1R4</accession>
<protein>
    <recommendedName>
        <fullName evidence="1">DUF2293 domain-containing protein</fullName>
    </recommendedName>
</protein>
<keyword evidence="3" id="KW-1185">Reference proteome</keyword>
<organism evidence="2 3">
    <name type="scientific">Amycolatopsis methanolica 239</name>
    <dbReference type="NCBI Taxonomy" id="1068978"/>
    <lineage>
        <taxon>Bacteria</taxon>
        <taxon>Bacillati</taxon>
        <taxon>Actinomycetota</taxon>
        <taxon>Actinomycetes</taxon>
        <taxon>Pseudonocardiales</taxon>
        <taxon>Pseudonocardiaceae</taxon>
        <taxon>Amycolatopsis</taxon>
        <taxon>Amycolatopsis methanolica group</taxon>
    </lineage>
</organism>
<dbReference type="eggNOG" id="COG5586">
    <property type="taxonomic scope" value="Bacteria"/>
</dbReference>
<dbReference type="STRING" id="1068978.AMETH_4974"/>
<dbReference type="PANTHER" id="PTHR38113:SF2">
    <property type="entry name" value="DUF2293 DOMAIN-CONTAINING PROTEIN"/>
    <property type="match status" value="1"/>
</dbReference>
<dbReference type="RefSeq" id="WP_017983903.1">
    <property type="nucleotide sequence ID" value="NZ_AQUL01000001.1"/>
</dbReference>
<dbReference type="AlphaFoldDB" id="A0A076N1R4"/>
<evidence type="ECO:0000313" key="3">
    <source>
        <dbReference type="Proteomes" id="UP000062973"/>
    </source>
</evidence>
<dbReference type="EMBL" id="CP009110">
    <property type="protein sequence ID" value="AIJ25066.1"/>
    <property type="molecule type" value="Genomic_DNA"/>
</dbReference>
<sequence length="352" mass="38777">MAAKLHSRVASVAGAALAQRKYVAPVEVFTALGWVHPSRVEEWRRGRFSPLAKELPVDTARIAEALECLGSWARANGLSPSDSAYVAGTRDRRDLRFTEDDALDRLCRTHWLAPGLTDKQRARLTERQNKAPDLAVTIAGNDWTCAGCATRGAAGDLHLPEGDGHLCLACADFDHLVFLPAGNAALSRRAKLESTLAVLVLRFNRRRKRHERQGILVEDAALERAEQQCLADEDVRARRRERDAHRRAAQDVEFQAAFAEVVRRLYPGCPAERAQLIAEHAGTRGSGRVGRSAAGRALDEEAVRLAVIASVRHLDTAYDRLLMDGVPRADARERIRADLDRVLEGWAQPSAG</sequence>
<gene>
    <name evidence="2" type="ORF">AMETH_4974</name>
</gene>
<name>A0A076N1R4_AMYME</name>
<dbReference type="InterPro" id="IPR018744">
    <property type="entry name" value="DUF2293"/>
</dbReference>